<comment type="caution">
    <text evidence="2">The sequence shown here is derived from an EMBL/GenBank/DDBJ whole genome shotgun (WGS) entry which is preliminary data.</text>
</comment>
<dbReference type="Proteomes" id="UP000749320">
    <property type="component" value="Unassembled WGS sequence"/>
</dbReference>
<evidence type="ECO:0000313" key="2">
    <source>
        <dbReference type="EMBL" id="HJF41461.1"/>
    </source>
</evidence>
<protein>
    <submittedName>
        <fullName evidence="2">Uncharacterized protein</fullName>
    </submittedName>
</protein>
<gene>
    <name evidence="2" type="ORF">K8V91_11105</name>
</gene>
<organism evidence="2 3">
    <name type="scientific">Thomasclavelia spiroformis</name>
    <dbReference type="NCBI Taxonomy" id="29348"/>
    <lineage>
        <taxon>Bacteria</taxon>
        <taxon>Bacillati</taxon>
        <taxon>Bacillota</taxon>
        <taxon>Erysipelotrichia</taxon>
        <taxon>Erysipelotrichales</taxon>
        <taxon>Coprobacillaceae</taxon>
        <taxon>Thomasclavelia</taxon>
    </lineage>
</organism>
<dbReference type="EMBL" id="DYWV01000378">
    <property type="protein sequence ID" value="HJF41461.1"/>
    <property type="molecule type" value="Genomic_DNA"/>
</dbReference>
<accession>A0A921GC29</accession>
<feature type="compositionally biased region" description="Basic and acidic residues" evidence="1">
    <location>
        <begin position="192"/>
        <end position="205"/>
    </location>
</feature>
<reference evidence="2" key="2">
    <citation type="submission" date="2021-09" db="EMBL/GenBank/DDBJ databases">
        <authorList>
            <person name="Gilroy R."/>
        </authorList>
    </citation>
    <scope>NUCLEOTIDE SEQUENCE</scope>
    <source>
        <strain evidence="2">CHK193-16274</strain>
    </source>
</reference>
<feature type="region of interest" description="Disordered" evidence="1">
    <location>
        <begin position="182"/>
        <end position="205"/>
    </location>
</feature>
<reference evidence="2" key="1">
    <citation type="journal article" date="2021" name="PeerJ">
        <title>Extensive microbial diversity within the chicken gut microbiome revealed by metagenomics and culture.</title>
        <authorList>
            <person name="Gilroy R."/>
            <person name="Ravi A."/>
            <person name="Getino M."/>
            <person name="Pursley I."/>
            <person name="Horton D.L."/>
            <person name="Alikhan N.F."/>
            <person name="Baker D."/>
            <person name="Gharbi K."/>
            <person name="Hall N."/>
            <person name="Watson M."/>
            <person name="Adriaenssens E.M."/>
            <person name="Foster-Nyarko E."/>
            <person name="Jarju S."/>
            <person name="Secka A."/>
            <person name="Antonio M."/>
            <person name="Oren A."/>
            <person name="Chaudhuri R.R."/>
            <person name="La Ragione R."/>
            <person name="Hildebrand F."/>
            <person name="Pallen M.J."/>
        </authorList>
    </citation>
    <scope>NUCLEOTIDE SEQUENCE</scope>
    <source>
        <strain evidence="2">CHK193-16274</strain>
    </source>
</reference>
<proteinExistence type="predicted"/>
<sequence>MKIVIEDKFLKIIDKEILRSGNVNSYKMSIEYDSFYNDRVLMIYFKQDDIKKIVTVGPDNIIDIPHEVLENERDVYVGFYSPSPDGDRLKDRYCSNFDRLIVIEGAYDKDATPSEELTPTILEKYLQEMKNFYNESLEKYNNNANEKTEAFDENYKNKKSEIDKVAEVVSKDKSDIEEMKKAVETSEANAKTSEENAKKSEENAEKSYQASVDIATGLSLLAFYVDEDLKLHVVSESELINQKFNLNKNKLEVIYFANR</sequence>
<dbReference type="AlphaFoldDB" id="A0A921GC29"/>
<evidence type="ECO:0000313" key="3">
    <source>
        <dbReference type="Proteomes" id="UP000749320"/>
    </source>
</evidence>
<name>A0A921GC29_9FIRM</name>
<evidence type="ECO:0000256" key="1">
    <source>
        <dbReference type="SAM" id="MobiDB-lite"/>
    </source>
</evidence>